<keyword evidence="6" id="KW-0862">Zinc</keyword>
<keyword evidence="5" id="KW-0539">Nucleus</keyword>
<dbReference type="InterPro" id="IPR000571">
    <property type="entry name" value="Znf_CCCH"/>
</dbReference>
<gene>
    <name evidence="9" type="ORF">IMG5_185660</name>
</gene>
<evidence type="ECO:0000256" key="5">
    <source>
        <dbReference type="ARBA" id="ARBA00023242"/>
    </source>
</evidence>
<dbReference type="GO" id="GO:0006397">
    <property type="term" value="P:mRNA processing"/>
    <property type="evidence" value="ECO:0007669"/>
    <property type="project" value="UniProtKB-KW"/>
</dbReference>
<evidence type="ECO:0000256" key="2">
    <source>
        <dbReference type="ARBA" id="ARBA00022664"/>
    </source>
</evidence>
<dbReference type="InterPro" id="IPR039171">
    <property type="entry name" value="Cwc2/Slt11"/>
</dbReference>
<dbReference type="GO" id="GO:0008380">
    <property type="term" value="P:RNA splicing"/>
    <property type="evidence" value="ECO:0007669"/>
    <property type="project" value="UniProtKB-KW"/>
</dbReference>
<sequence length="229" mass="26750">MKETKESVWELPEEILERVKDFREQYEIETQRENIKSNQQNKEEEEEQEQEKKEKEKEKEEPEQKTEKFAYKEGDQEYNIWYGRHLSDTKSLVRDHKQPAVTRCDSELDTGYTKADISDKYSAYFCHHWAKGCCSEGVKCRYFHRVPSFSECLTIDNSRDVFGRARHSQHREDRGGVGSFLQDTRSLEVNDFKCPPEGVSGIMYGGVCKRVNAASGIGFGRSNKYQMVS</sequence>
<organism evidence="9 10">
    <name type="scientific">Ichthyophthirius multifiliis</name>
    <name type="common">White spot disease agent</name>
    <name type="synonym">Ich</name>
    <dbReference type="NCBI Taxonomy" id="5932"/>
    <lineage>
        <taxon>Eukaryota</taxon>
        <taxon>Sar</taxon>
        <taxon>Alveolata</taxon>
        <taxon>Ciliophora</taxon>
        <taxon>Intramacronucleata</taxon>
        <taxon>Oligohymenophorea</taxon>
        <taxon>Hymenostomatida</taxon>
        <taxon>Ophryoglenina</taxon>
        <taxon>Ichthyophthirius</taxon>
    </lineage>
</organism>
<dbReference type="PANTHER" id="PTHR14089">
    <property type="entry name" value="PRE-MRNA-SPLICING FACTOR RBM22"/>
    <property type="match status" value="1"/>
</dbReference>
<comment type="subcellular location">
    <subcellularLocation>
        <location evidence="1">Nucleus</location>
    </subcellularLocation>
</comment>
<protein>
    <recommendedName>
        <fullName evidence="8">C3H1-type domain-containing protein</fullName>
    </recommendedName>
</protein>
<dbReference type="RefSeq" id="XP_004027328.1">
    <property type="nucleotide sequence ID" value="XM_004027279.1"/>
</dbReference>
<reference evidence="9 10" key="1">
    <citation type="submission" date="2011-07" db="EMBL/GenBank/DDBJ databases">
        <authorList>
            <person name="Coyne R."/>
            <person name="Brami D."/>
            <person name="Johnson J."/>
            <person name="Hostetler J."/>
            <person name="Hannick L."/>
            <person name="Clark T."/>
            <person name="Cassidy-Hanley D."/>
            <person name="Inman J."/>
        </authorList>
    </citation>
    <scope>NUCLEOTIDE SEQUENCE [LARGE SCALE GENOMIC DNA]</scope>
    <source>
        <strain evidence="9 10">G5</strain>
    </source>
</reference>
<dbReference type="PROSITE" id="PS50103">
    <property type="entry name" value="ZF_C3H1"/>
    <property type="match status" value="1"/>
</dbReference>
<keyword evidence="4" id="KW-0508">mRNA splicing</keyword>
<dbReference type="GO" id="GO:0017070">
    <property type="term" value="F:U6 snRNA binding"/>
    <property type="evidence" value="ECO:0007669"/>
    <property type="project" value="TreeGrafter"/>
</dbReference>
<dbReference type="Pfam" id="PF16131">
    <property type="entry name" value="Torus"/>
    <property type="match status" value="1"/>
</dbReference>
<keyword evidence="10" id="KW-1185">Reference proteome</keyword>
<feature type="zinc finger region" description="C3H1-type" evidence="6">
    <location>
        <begin position="120"/>
        <end position="147"/>
    </location>
</feature>
<keyword evidence="3" id="KW-0694">RNA-binding</keyword>
<dbReference type="Proteomes" id="UP000008983">
    <property type="component" value="Unassembled WGS sequence"/>
</dbReference>
<dbReference type="EMBL" id="GL984303">
    <property type="protein sequence ID" value="EGR27983.1"/>
    <property type="molecule type" value="Genomic_DNA"/>
</dbReference>
<dbReference type="InterPro" id="IPR032297">
    <property type="entry name" value="Torus"/>
</dbReference>
<keyword evidence="6" id="KW-0863">Zinc-finger</keyword>
<dbReference type="InParanoid" id="G0R3J4"/>
<evidence type="ECO:0000256" key="4">
    <source>
        <dbReference type="ARBA" id="ARBA00023187"/>
    </source>
</evidence>
<dbReference type="eggNOG" id="KOG0118">
    <property type="taxonomic scope" value="Eukaryota"/>
</dbReference>
<dbReference type="PANTHER" id="PTHR14089:SF2">
    <property type="entry name" value="PRE-MRNA-SPLICING FACTOR CWC2"/>
    <property type="match status" value="1"/>
</dbReference>
<evidence type="ECO:0000256" key="7">
    <source>
        <dbReference type="SAM" id="MobiDB-lite"/>
    </source>
</evidence>
<evidence type="ECO:0000256" key="6">
    <source>
        <dbReference type="PROSITE-ProRule" id="PRU00723"/>
    </source>
</evidence>
<dbReference type="GO" id="GO:0036002">
    <property type="term" value="F:pre-mRNA binding"/>
    <property type="evidence" value="ECO:0007669"/>
    <property type="project" value="TreeGrafter"/>
</dbReference>
<name>G0R3J4_ICHMU</name>
<keyword evidence="6" id="KW-0479">Metal-binding</keyword>
<evidence type="ECO:0000313" key="9">
    <source>
        <dbReference type="EMBL" id="EGR27983.1"/>
    </source>
</evidence>
<feature type="domain" description="C3H1-type" evidence="8">
    <location>
        <begin position="120"/>
        <end position="147"/>
    </location>
</feature>
<dbReference type="AlphaFoldDB" id="G0R3J4"/>
<dbReference type="GO" id="GO:0071007">
    <property type="term" value="C:U2-type catalytic step 2 spliceosome"/>
    <property type="evidence" value="ECO:0007669"/>
    <property type="project" value="TreeGrafter"/>
</dbReference>
<dbReference type="GO" id="GO:0008270">
    <property type="term" value="F:zinc ion binding"/>
    <property type="evidence" value="ECO:0007669"/>
    <property type="project" value="UniProtKB-KW"/>
</dbReference>
<evidence type="ECO:0000256" key="1">
    <source>
        <dbReference type="ARBA" id="ARBA00004123"/>
    </source>
</evidence>
<feature type="compositionally biased region" description="Basic and acidic residues" evidence="7">
    <location>
        <begin position="50"/>
        <end position="69"/>
    </location>
</feature>
<evidence type="ECO:0000259" key="8">
    <source>
        <dbReference type="PROSITE" id="PS50103"/>
    </source>
</evidence>
<feature type="region of interest" description="Disordered" evidence="7">
    <location>
        <begin position="30"/>
        <end position="69"/>
    </location>
</feature>
<dbReference type="OrthoDB" id="10251848at2759"/>
<dbReference type="GO" id="GO:0071006">
    <property type="term" value="C:U2-type catalytic step 1 spliceosome"/>
    <property type="evidence" value="ECO:0007669"/>
    <property type="project" value="TreeGrafter"/>
</dbReference>
<dbReference type="GO" id="GO:0000974">
    <property type="term" value="C:Prp19 complex"/>
    <property type="evidence" value="ECO:0007669"/>
    <property type="project" value="TreeGrafter"/>
</dbReference>
<proteinExistence type="predicted"/>
<dbReference type="GeneID" id="14904029"/>
<evidence type="ECO:0000256" key="3">
    <source>
        <dbReference type="ARBA" id="ARBA00022884"/>
    </source>
</evidence>
<accession>G0R3J4</accession>
<evidence type="ECO:0000313" key="10">
    <source>
        <dbReference type="Proteomes" id="UP000008983"/>
    </source>
</evidence>
<keyword evidence="2" id="KW-0507">mRNA processing</keyword>
<dbReference type="STRING" id="857967.G0R3J4"/>